<dbReference type="Proteomes" id="UP000319828">
    <property type="component" value="Unassembled WGS sequence"/>
</dbReference>
<organism evidence="1 2">
    <name type="scientific">Vibrio algivorus</name>
    <dbReference type="NCBI Taxonomy" id="1667024"/>
    <lineage>
        <taxon>Bacteria</taxon>
        <taxon>Pseudomonadati</taxon>
        <taxon>Pseudomonadota</taxon>
        <taxon>Gammaproteobacteria</taxon>
        <taxon>Vibrionales</taxon>
        <taxon>Vibrionaceae</taxon>
        <taxon>Vibrio</taxon>
    </lineage>
</organism>
<name>A0A557P974_9VIBR</name>
<proteinExistence type="predicted"/>
<keyword evidence="1" id="KW-0067">ATP-binding</keyword>
<dbReference type="SUPFAM" id="SSF52540">
    <property type="entry name" value="P-loop containing nucleoside triphosphate hydrolases"/>
    <property type="match status" value="1"/>
</dbReference>
<dbReference type="GO" id="GO:0005524">
    <property type="term" value="F:ATP binding"/>
    <property type="evidence" value="ECO:0007669"/>
    <property type="project" value="UniProtKB-KW"/>
</dbReference>
<dbReference type="RefSeq" id="WP_144387969.1">
    <property type="nucleotide sequence ID" value="NZ_CANNCB010000018.1"/>
</dbReference>
<gene>
    <name evidence="1" type="ORF">FOF44_07710</name>
</gene>
<keyword evidence="1" id="KW-0547">Nucleotide-binding</keyword>
<comment type="caution">
    <text evidence="1">The sequence shown here is derived from an EMBL/GenBank/DDBJ whole genome shotgun (WGS) entry which is preliminary data.</text>
</comment>
<reference evidence="1 2" key="1">
    <citation type="submission" date="2019-07" db="EMBL/GenBank/DDBJ databases">
        <title>The draft genome sequence of Vibrio algivorus M1486.</title>
        <authorList>
            <person name="Meng X."/>
        </authorList>
    </citation>
    <scope>NUCLEOTIDE SEQUENCE [LARGE SCALE GENOMIC DNA]</scope>
    <source>
        <strain evidence="1 2">M1486</strain>
    </source>
</reference>
<dbReference type="NCBIfam" id="NF041813">
    <property type="entry name" value="Avs2"/>
    <property type="match status" value="1"/>
</dbReference>
<dbReference type="Gene3D" id="3.40.50.300">
    <property type="entry name" value="P-loop containing nucleotide triphosphate hydrolases"/>
    <property type="match status" value="1"/>
</dbReference>
<dbReference type="InterPro" id="IPR027417">
    <property type="entry name" value="P-loop_NTPase"/>
</dbReference>
<dbReference type="OrthoDB" id="9757917at2"/>
<protein>
    <submittedName>
        <fullName evidence="1">ATP-binding protein</fullName>
    </submittedName>
</protein>
<accession>A0A557P974</accession>
<sequence length="1492" mass="172689">MDPVSITVVSTYVATKLVDQFISQEGYGWIKTALFPKKNYVNRLYQLIEETTSEFEKRYPVENNKVPFYQSQPLFEILNEHILFKELPNKEELLNKFGEYPNVTPPTKEQIEIFYGMLSLKINSCKTLKKLHIEDTYKEKIFDISDEVIQIKLLLQSLDEKITFHLSDDWLNKKNREAIADLGGRYTPELNVKLEVSKVFEGFGRTQNFSDIFYRNIDSFLIKGNKLRNCDEISEELSLIAKSLTDITTLYLEIDFSTLSQIQVGKFCEYISDCQNAISKSESVLWKLKEESRNDGKETSFSDKNSSTLRELREFDYECDTLCEFLNSIAVKLSNNPFLLLEGEAGIGKSHLLADVIESRIAAGYPSLFLLGQQLITDESPWIQILKRLQLNTTSTEFLEKLNLYGQKRGKRFLICIDAINEGNGNKFWADNINSFVDEIKSFEWLGLIMSVRSTYKGITISNEQVSRNDFENYEHLGFKNVEMEAVNLFYDNYNIERPSSPNLNPEFKNPLFLKLLCEGIKKSGLTKVPVGFHGISKILSFFVEGVNKSLASPKKYRFDPSFPLVNDALNELIKVKLANGGNNISLKDAHVVVQSVVQDYVTDKTFLSALIDEGLLTKGIVRNEDNSIEEVVYISFERFDDHLTVKYLLDGVENIENEFKSGGRIKSYFNDEYDFYRNQGIVEALSIQLPEKYGKELYELLSEFSDNHNLVDAFIDSLVWRNVAAIDFEKLKPFINKHVLGFNNTFSNFLEVLISISGLEAHPFNADFLHNWLLQHDLSNRDAFWTAELKYKYSEDSTFRHLIDWAWSRTDKSYISDDSIELVSTTLCWFLTSSNRELRDCSTKALVNLLENRIPVLIRIIKKFEGVDDPYVWERVFAVALGCTLRTKNYDELSQLAETVFDKVFQPEDVYPNILLRDYAREIIEFVSHLGLLPAGLELSKTKPPYKSKWPENIPTEEELKLLYDKNEYWSLWRSIMGGGDFSRYIIGTNSNHSDWSGCKFGETPIERKQVFKNFLSKLNDEQKDLYDSTDPIIYDDNDEEISLGEITIKLGSAVGRKSEEEIFASKVAFKKSLSEGLLTEFERDIEPYLDHNNNILETDKHFDLRIAERLIFKRVIELGWAPEKHGDFDEQIGTGRGRRESFQERIGKKYQWISYYEFMAMLSDNFIRFKGYGKERKESPYQGPWEPYVRDIDPTILLKNTGTKGLSHQEMWWANKEVFDWDCTYEEWVSNPSTLSNPYDLIEVNDSNGTEWLVLESYPSWKEPKIIGNEDWGHPRKEVWCHIRGYLVKSEEFDTFKAWAENQHYMGRWMPEGSDRYELFDREFYWSEAFQSFKSDYYSGSDWTEVTDQDSGTKIADVSVTSINYLWEEEFDKSKTDTLSFLKPSSLIFEKMGLISGETEGSYEDKDGNIVCFAAEALTDSNTHLLIKKEPFLRMLNENNLDIVWILLGEKGVIGGSIGSNHSYGRIEFSGSFYLDNGELNGTSKIYSTR</sequence>
<evidence type="ECO:0000313" key="1">
    <source>
        <dbReference type="EMBL" id="TVO37187.1"/>
    </source>
</evidence>
<dbReference type="EMBL" id="VMKJ01000011">
    <property type="protein sequence ID" value="TVO37187.1"/>
    <property type="molecule type" value="Genomic_DNA"/>
</dbReference>
<evidence type="ECO:0000313" key="2">
    <source>
        <dbReference type="Proteomes" id="UP000319828"/>
    </source>
</evidence>